<comment type="caution">
    <text evidence="6">The sequence shown here is derived from an EMBL/GenBank/DDBJ whole genome shotgun (WGS) entry which is preliminary data.</text>
</comment>
<evidence type="ECO:0000313" key="6">
    <source>
        <dbReference type="EMBL" id="NLF55876.1"/>
    </source>
</evidence>
<evidence type="ECO:0000256" key="1">
    <source>
        <dbReference type="ARBA" id="ARBA00008061"/>
    </source>
</evidence>
<dbReference type="RefSeq" id="WP_068806132.1">
    <property type="nucleotide sequence ID" value="NZ_MBFM01000002.1"/>
</dbReference>
<protein>
    <submittedName>
        <fullName evidence="6">Glycogen debranching protein GlgX</fullName>
    </submittedName>
</protein>
<dbReference type="CDD" id="cd02856">
    <property type="entry name" value="E_set_GDE_Isoamylase_N"/>
    <property type="match status" value="1"/>
</dbReference>
<dbReference type="Pfam" id="PF02922">
    <property type="entry name" value="CBM_48"/>
    <property type="match status" value="1"/>
</dbReference>
<dbReference type="SUPFAM" id="SSF51445">
    <property type="entry name" value="(Trans)glycosidases"/>
    <property type="match status" value="1"/>
</dbReference>
<feature type="compositionally biased region" description="Basic and acidic residues" evidence="4">
    <location>
        <begin position="475"/>
        <end position="484"/>
    </location>
</feature>
<dbReference type="PANTHER" id="PTHR43002">
    <property type="entry name" value="GLYCOGEN DEBRANCHING ENZYME"/>
    <property type="match status" value="1"/>
</dbReference>
<feature type="domain" description="Glycosyl hydrolase family 13 catalytic" evidence="5">
    <location>
        <begin position="208"/>
        <end position="575"/>
    </location>
</feature>
<dbReference type="SUPFAM" id="SSF81296">
    <property type="entry name" value="E set domains"/>
    <property type="match status" value="1"/>
</dbReference>
<dbReference type="AlphaFoldDB" id="A0A7X7LYS3"/>
<gene>
    <name evidence="6" type="primary">glgX</name>
    <name evidence="6" type="ORF">GX576_16035</name>
</gene>
<dbReference type="EMBL" id="JAAYYV010000467">
    <property type="protein sequence ID" value="NLF55876.1"/>
    <property type="molecule type" value="Genomic_DNA"/>
</dbReference>
<evidence type="ECO:0000256" key="3">
    <source>
        <dbReference type="ARBA" id="ARBA00023295"/>
    </source>
</evidence>
<dbReference type="OrthoDB" id="9800174at2"/>
<dbReference type="InterPro" id="IPR011837">
    <property type="entry name" value="Glycogen_debranch_GlgX"/>
</dbReference>
<dbReference type="InterPro" id="IPR017853">
    <property type="entry name" value="GH"/>
</dbReference>
<dbReference type="InterPro" id="IPR013780">
    <property type="entry name" value="Glyco_hydro_b"/>
</dbReference>
<evidence type="ECO:0000256" key="4">
    <source>
        <dbReference type="SAM" id="MobiDB-lite"/>
    </source>
</evidence>
<dbReference type="GO" id="GO:0005980">
    <property type="term" value="P:glycogen catabolic process"/>
    <property type="evidence" value="ECO:0007669"/>
    <property type="project" value="InterPro"/>
</dbReference>
<dbReference type="Proteomes" id="UP000536534">
    <property type="component" value="Unassembled WGS sequence"/>
</dbReference>
<dbReference type="InterPro" id="IPR006047">
    <property type="entry name" value="GH13_cat_dom"/>
</dbReference>
<evidence type="ECO:0000256" key="2">
    <source>
        <dbReference type="ARBA" id="ARBA00022801"/>
    </source>
</evidence>
<proteinExistence type="inferred from homology"/>
<reference evidence="6 7" key="1">
    <citation type="journal article" date="2020" name="Biotechnol. Biofuels">
        <title>New insights from the biogas microbiome by comprehensive genome-resolved metagenomics of nearly 1600 species originating from multiple anaerobic digesters.</title>
        <authorList>
            <person name="Campanaro S."/>
            <person name="Treu L."/>
            <person name="Rodriguez-R L.M."/>
            <person name="Kovalovszki A."/>
            <person name="Ziels R.M."/>
            <person name="Maus I."/>
            <person name="Zhu X."/>
            <person name="Kougias P.G."/>
            <person name="Basile A."/>
            <person name="Luo G."/>
            <person name="Schluter A."/>
            <person name="Konstantinidis K.T."/>
            <person name="Angelidaki I."/>
        </authorList>
    </citation>
    <scope>NUCLEOTIDE SEQUENCE [LARGE SCALE GENOMIC DNA]</scope>
    <source>
        <strain evidence="6">AS06rmzACSIP_256</strain>
    </source>
</reference>
<sequence length="721" mass="78926">MSATLAAGRPHPLGAHCVGPRGAGGVNFAVWAPDAERVELCLFDDSGRCELQRLELPRCTDGVWHGLLAGAGPGLVYGLRAHGPWAPQRGHRFNPAKVLLDPWAREVVGRYEGELDLHLGHDPADPARPDPRDNAAVALKARVAPALATRRHRRPSVPADRTVLYEAHVKALTMRHPDVPKALRGSYAALAHPALIAHLHALGVTTLSLLPLHFRADEAALQRAGLSNHWGYSPIAWLAPETRYWSGRRGTSPASELRAAVARLHAGGIEVVLDVVFNHTAETDAAGPTLSLRGLANARAYHLDPADPARYRNWSGCGNCVDLGEPRMIELAIGALRHWAEEYGVDGFRFDLAPMLARRPDGSFDRRAGFFAALQADPLLSSLKLIAEPWDPGPEGYQLGRFPPGWAEWNDQFRDNMRGWWLRGAADRAVFAHRFAASSTQFHYQRRAPVASINFISAHDGFTLRDLVSYDRRHNEANGEGNHDGHHHNCSWNAGVEGPSDDPEVRALRARLQRALLATLLCSQGTPMLLAGDELGHSQGGNNNAYCQDNEITWLDWAAADTALTAFVARLLTLRQAHAALRQAQWLTGPQDDPEGHTVAWLHPQGHALDFDDWHDRDSRAIAIWLRARHEPATPRQPPLLLLINPHGAPQAFVLPYGDWQPLFDSAVADGRPATATRAASAHDGRLDTIETPARGIVILVDQAATGTFRPARTVSETIPK</sequence>
<dbReference type="InterPro" id="IPR044505">
    <property type="entry name" value="GlgX_Isoamylase_N_E_set"/>
</dbReference>
<dbReference type="GO" id="GO:0004135">
    <property type="term" value="F:amylo-alpha-1,6-glucosidase activity"/>
    <property type="evidence" value="ECO:0007669"/>
    <property type="project" value="InterPro"/>
</dbReference>
<evidence type="ECO:0000259" key="5">
    <source>
        <dbReference type="SMART" id="SM00642"/>
    </source>
</evidence>
<keyword evidence="2" id="KW-0378">Hydrolase</keyword>
<dbReference type="InterPro" id="IPR004193">
    <property type="entry name" value="Glyco_hydro_13_N"/>
</dbReference>
<dbReference type="CDD" id="cd11326">
    <property type="entry name" value="AmyAc_Glg_debranch"/>
    <property type="match status" value="1"/>
</dbReference>
<name>A0A7X7LYS3_9RHOO</name>
<evidence type="ECO:0000313" key="7">
    <source>
        <dbReference type="Proteomes" id="UP000536534"/>
    </source>
</evidence>
<keyword evidence="3" id="KW-0326">Glycosidase</keyword>
<accession>A0A7X7LYS3</accession>
<dbReference type="InterPro" id="IPR014756">
    <property type="entry name" value="Ig_E-set"/>
</dbReference>
<dbReference type="SMART" id="SM00642">
    <property type="entry name" value="Aamy"/>
    <property type="match status" value="1"/>
</dbReference>
<feature type="region of interest" description="Disordered" evidence="4">
    <location>
        <begin position="475"/>
        <end position="498"/>
    </location>
</feature>
<dbReference type="Gene3D" id="3.20.20.80">
    <property type="entry name" value="Glycosidases"/>
    <property type="match status" value="1"/>
</dbReference>
<dbReference type="Gene3D" id="2.60.40.10">
    <property type="entry name" value="Immunoglobulins"/>
    <property type="match status" value="1"/>
</dbReference>
<dbReference type="Gene3D" id="2.60.40.1180">
    <property type="entry name" value="Golgi alpha-mannosidase II"/>
    <property type="match status" value="1"/>
</dbReference>
<dbReference type="NCBIfam" id="TIGR02100">
    <property type="entry name" value="glgX_debranch"/>
    <property type="match status" value="1"/>
</dbReference>
<comment type="similarity">
    <text evidence="1">Belongs to the glycosyl hydrolase 13 family.</text>
</comment>
<organism evidence="6 7">
    <name type="scientific">Thauera phenolivorans</name>
    <dbReference type="NCBI Taxonomy" id="1792543"/>
    <lineage>
        <taxon>Bacteria</taxon>
        <taxon>Pseudomonadati</taxon>
        <taxon>Pseudomonadota</taxon>
        <taxon>Betaproteobacteria</taxon>
        <taxon>Rhodocyclales</taxon>
        <taxon>Zoogloeaceae</taxon>
        <taxon>Thauera</taxon>
    </lineage>
</organism>
<dbReference type="SUPFAM" id="SSF51011">
    <property type="entry name" value="Glycosyl hydrolase domain"/>
    <property type="match status" value="1"/>
</dbReference>
<dbReference type="InterPro" id="IPR013783">
    <property type="entry name" value="Ig-like_fold"/>
</dbReference>